<feature type="compositionally biased region" description="Basic and acidic residues" evidence="1">
    <location>
        <begin position="67"/>
        <end position="82"/>
    </location>
</feature>
<sequence length="453" mass="46748">MATHDSRSGNDFVPFFRRYAKSWVHAVAAAGMTAFGTLTIVHRGFAVLALAAYVLPPIVLYLRRPSADRTAGDPAVDRERAARPTGAAGEESAAETEPLEDTESGEHTETDGRTESGTHADRAGAPTGAAVDRRGREPEAGGDVPADDEGRAERTRDWRVVDVPTEATLRGVCATARGAVYAVGEDGVVLTAAPLAGRDAGEWSITLEDGPAAAGEDLLAVDATDDGDAVWVAGDSGAVGRIDAETGRHTDYTAPADVTDNWLGVAVGGAGGDETILLINGSGAVLRGRYRDGDCSWDDPVKPGDGSSLSGIALADASVGYCCDTNDGVFETTDGGESFDRVGLGGASGTLESLATLGRGDCLVSADDGVVHRYGGSTWTPERVGEEAICGLARREGETIACDADGAIYERTDAAGWKQVETRAPESLIDVSVAPDGARAVAVGEDGTVVERR</sequence>
<evidence type="ECO:0000256" key="2">
    <source>
        <dbReference type="SAM" id="Phobius"/>
    </source>
</evidence>
<feature type="compositionally biased region" description="Basic and acidic residues" evidence="1">
    <location>
        <begin position="104"/>
        <end position="122"/>
    </location>
</feature>
<feature type="transmembrane region" description="Helical" evidence="2">
    <location>
        <begin position="44"/>
        <end position="62"/>
    </location>
</feature>
<dbReference type="EMBL" id="FOFD01000004">
    <property type="protein sequence ID" value="SER21308.1"/>
    <property type="molecule type" value="Genomic_DNA"/>
</dbReference>
<organism evidence="3 4">
    <name type="scientific">Natrinema salaciae</name>
    <dbReference type="NCBI Taxonomy" id="1186196"/>
    <lineage>
        <taxon>Archaea</taxon>
        <taxon>Methanobacteriati</taxon>
        <taxon>Methanobacteriota</taxon>
        <taxon>Stenosarchaea group</taxon>
        <taxon>Halobacteria</taxon>
        <taxon>Halobacteriales</taxon>
        <taxon>Natrialbaceae</taxon>
        <taxon>Natrinema</taxon>
    </lineage>
</organism>
<name>A0A1H9MC86_9EURY</name>
<dbReference type="OrthoDB" id="320255at2157"/>
<dbReference type="Proteomes" id="UP000199114">
    <property type="component" value="Unassembled WGS sequence"/>
</dbReference>
<feature type="region of interest" description="Disordered" evidence="1">
    <location>
        <begin position="67"/>
        <end position="157"/>
    </location>
</feature>
<keyword evidence="2" id="KW-1133">Transmembrane helix</keyword>
<dbReference type="AlphaFoldDB" id="A0A1H9MC86"/>
<feature type="compositionally biased region" description="Basic and acidic residues" evidence="1">
    <location>
        <begin position="148"/>
        <end position="157"/>
    </location>
</feature>
<keyword evidence="2" id="KW-0472">Membrane</keyword>
<dbReference type="RefSeq" id="WP_090619191.1">
    <property type="nucleotide sequence ID" value="NZ_FOFD01000004.1"/>
</dbReference>
<feature type="compositionally biased region" description="Acidic residues" evidence="1">
    <location>
        <begin position="92"/>
        <end position="103"/>
    </location>
</feature>
<evidence type="ECO:0000256" key="1">
    <source>
        <dbReference type="SAM" id="MobiDB-lite"/>
    </source>
</evidence>
<reference evidence="4" key="1">
    <citation type="submission" date="2016-10" db="EMBL/GenBank/DDBJ databases">
        <authorList>
            <person name="Varghese N."/>
            <person name="Submissions S."/>
        </authorList>
    </citation>
    <scope>NUCLEOTIDE SEQUENCE [LARGE SCALE GENOMIC DNA]</scope>
    <source>
        <strain evidence="4">DSM 25055</strain>
    </source>
</reference>
<keyword evidence="4" id="KW-1185">Reference proteome</keyword>
<dbReference type="SUPFAM" id="SSF110296">
    <property type="entry name" value="Oligoxyloglucan reducing end-specific cellobiohydrolase"/>
    <property type="match status" value="1"/>
</dbReference>
<proteinExistence type="predicted"/>
<keyword evidence="2" id="KW-0812">Transmembrane</keyword>
<protein>
    <submittedName>
        <fullName evidence="3">Uncharacterized protein</fullName>
    </submittedName>
</protein>
<gene>
    <name evidence="3" type="ORF">SAMN04489841_3304</name>
</gene>
<accession>A0A1H9MC86</accession>
<evidence type="ECO:0000313" key="4">
    <source>
        <dbReference type="Proteomes" id="UP000199114"/>
    </source>
</evidence>
<evidence type="ECO:0000313" key="3">
    <source>
        <dbReference type="EMBL" id="SER21308.1"/>
    </source>
</evidence>
<dbReference type="STRING" id="1186196.SAMN04489841_3304"/>